<dbReference type="AlphaFoldDB" id="A0A4Q2KRE9"/>
<reference evidence="2 3" key="1">
    <citation type="submission" date="2019-01" db="EMBL/GenBank/DDBJ databases">
        <title>Agromyces.</title>
        <authorList>
            <person name="Li J."/>
        </authorList>
    </citation>
    <scope>NUCLEOTIDE SEQUENCE [LARGE SCALE GENOMIC DNA]</scope>
    <source>
        <strain evidence="2 3">DSM 15934</strain>
    </source>
</reference>
<feature type="domain" description="DUF5597" evidence="1">
    <location>
        <begin position="377"/>
        <end position="497"/>
    </location>
</feature>
<dbReference type="Proteomes" id="UP000293865">
    <property type="component" value="Unassembled WGS sequence"/>
</dbReference>
<evidence type="ECO:0000313" key="2">
    <source>
        <dbReference type="EMBL" id="RXZ67978.1"/>
    </source>
</evidence>
<evidence type="ECO:0000259" key="1">
    <source>
        <dbReference type="Pfam" id="PF18120"/>
    </source>
</evidence>
<sequence length="537" mass="57944">MTYTSTTAVDTAPHLDRTTDRAQLIVDGKPFPVLGIELHNSSTSGVSALARGFEVAQAVNANTVLASVTWESVEPIQGTFDFSSVELLVSEARKSGMRLVLLWFGAWKNGSSSYAPAWVKRDWERYPRCVLADGRLSDTLTPFGPTELDADAFHALVEYVETIDSDQRTVLMIQIENEIGLLGASRDNSEWADAAFHAPIPLILSDILAQRPGFEHGTSQSWSAVSGDPLGRDEAFMAWGYASHVEHLASRARQVTALPLFVNAWLDSDIEIEIEGFPVGGGQVPGTYPSGGPLPRVADVWTTVAPSLDLLAPDLYFGDPDTVLGAFAEVSRGLFIPEQRRDLSGIGTAFLAMGQYRAIGVSPFGVDSAEHSEIVPLADAYRLLEAAHTARMDATTGGGSVGFHLSDAIPTVTRELGRTVLSVSRLTRLGVDPAGGQGYGVVVELGEDRYLAVGRGFRIEFGDRDPESQVGLESVDELGSDGRRARRLNGDETAGGAAVLHPPMERTVSPFPIPMDNAHTGISRFTVYRMPRHDRRG</sequence>
<keyword evidence="3" id="KW-1185">Reference proteome</keyword>
<comment type="caution">
    <text evidence="2">The sequence shown here is derived from an EMBL/GenBank/DDBJ whole genome shotgun (WGS) entry which is preliminary data.</text>
</comment>
<dbReference type="Gene3D" id="2.60.220.20">
    <property type="entry name" value="putative beta-Galactosidase from caulobacter crescentus"/>
    <property type="match status" value="1"/>
</dbReference>
<gene>
    <name evidence="2" type="ORF">ESP51_15545</name>
</gene>
<organism evidence="2 3">
    <name type="scientific">Agromyces albus</name>
    <dbReference type="NCBI Taxonomy" id="205332"/>
    <lineage>
        <taxon>Bacteria</taxon>
        <taxon>Bacillati</taxon>
        <taxon>Actinomycetota</taxon>
        <taxon>Actinomycetes</taxon>
        <taxon>Micrococcales</taxon>
        <taxon>Microbacteriaceae</taxon>
        <taxon>Agromyces</taxon>
    </lineage>
</organism>
<name>A0A4Q2KRE9_9MICO</name>
<proteinExistence type="predicted"/>
<protein>
    <submittedName>
        <fullName evidence="2">Beta-galactosidase</fullName>
    </submittedName>
</protein>
<accession>A0A4Q2KRE9</accession>
<dbReference type="Pfam" id="PF18120">
    <property type="entry name" value="DUF5597"/>
    <property type="match status" value="1"/>
</dbReference>
<dbReference type="EMBL" id="SDPN01000035">
    <property type="protein sequence ID" value="RXZ67978.1"/>
    <property type="molecule type" value="Genomic_DNA"/>
</dbReference>
<dbReference type="InterPro" id="IPR040719">
    <property type="entry name" value="DUF5597"/>
</dbReference>
<dbReference type="OrthoDB" id="9800974at2"/>
<dbReference type="Gene3D" id="3.20.20.80">
    <property type="entry name" value="Glycosidases"/>
    <property type="match status" value="1"/>
</dbReference>
<dbReference type="SUPFAM" id="SSF51445">
    <property type="entry name" value="(Trans)glycosidases"/>
    <property type="match status" value="1"/>
</dbReference>
<evidence type="ECO:0000313" key="3">
    <source>
        <dbReference type="Proteomes" id="UP000293865"/>
    </source>
</evidence>
<dbReference type="InterPro" id="IPR017853">
    <property type="entry name" value="GH"/>
</dbReference>
<dbReference type="RefSeq" id="WP_129521807.1">
    <property type="nucleotide sequence ID" value="NZ_SDPN01000035.1"/>
</dbReference>